<dbReference type="InParanoid" id="A0A4W3JDC2"/>
<keyword evidence="3" id="KW-1185">Reference proteome</keyword>
<sequence length="376" mass="42916">MFIECFLIQIKNANEVLPSEVRPASVPESSFCSRFLSVAKYFLLVFVIPPFLNYASLQREGTLLQPQEGKLVDIGLGQSLYLNCQGKGQPVVVCDAPAGMSSDVWLLIQKDISQLVQVCIYDRAGLGFSKKMFQNETTGLEKMWRESTTGRMVDDLHRLVKEAKIESPFIFVGSELGALNARFYAHIHDWEISELVLIDPFPEDLFVENVWLDYWYKDLVSYLQTLQFSAAAGLNRMFLITGMMQQPVTGENISVELAQRQKYLLSNPAHLSAAVDEHFFINESVSQVRDISKFKPLSSRTTVTVITGDHHDEQLPVSLNKVVAQFQQQFIEQTYPSAKWIKIKGMDRRMIYRNPSEVAKHLKKLINRNKPRKESQ</sequence>
<dbReference type="Proteomes" id="UP000314986">
    <property type="component" value="Unassembled WGS sequence"/>
</dbReference>
<dbReference type="OMA" id="VCAYDRV"/>
<dbReference type="Ensembl" id="ENSCMIT00000030797.1">
    <property type="protein sequence ID" value="ENSCMIP00000030330.1"/>
    <property type="gene ID" value="ENSCMIG00000013056.1"/>
</dbReference>
<reference evidence="3" key="1">
    <citation type="journal article" date="2006" name="Science">
        <title>Ancient noncoding elements conserved in the human genome.</title>
        <authorList>
            <person name="Venkatesh B."/>
            <person name="Kirkness E.F."/>
            <person name="Loh Y.H."/>
            <person name="Halpern A.L."/>
            <person name="Lee A.P."/>
            <person name="Johnson J."/>
            <person name="Dandona N."/>
            <person name="Viswanathan L.D."/>
            <person name="Tay A."/>
            <person name="Venter J.C."/>
            <person name="Strausberg R.L."/>
            <person name="Brenner S."/>
        </authorList>
    </citation>
    <scope>NUCLEOTIDE SEQUENCE [LARGE SCALE GENOMIC DNA]</scope>
</reference>
<dbReference type="Pfam" id="PF00561">
    <property type="entry name" value="Abhydrolase_1"/>
    <property type="match status" value="1"/>
</dbReference>
<evidence type="ECO:0000259" key="1">
    <source>
        <dbReference type="Pfam" id="PF00561"/>
    </source>
</evidence>
<reference evidence="2" key="4">
    <citation type="submission" date="2025-08" db="UniProtKB">
        <authorList>
            <consortium name="Ensembl"/>
        </authorList>
    </citation>
    <scope>IDENTIFICATION</scope>
</reference>
<dbReference type="STRING" id="7868.ENSCMIP00000030330"/>
<name>A0A4W3JDC2_CALMI</name>
<dbReference type="GeneTree" id="ENSGT00390000008074"/>
<protein>
    <submittedName>
        <fullName evidence="2">Si:dkey-122a22.2</fullName>
    </submittedName>
</protein>
<dbReference type="InterPro" id="IPR000073">
    <property type="entry name" value="AB_hydrolase_1"/>
</dbReference>
<dbReference type="SUPFAM" id="SSF53474">
    <property type="entry name" value="alpha/beta-Hydrolases"/>
    <property type="match status" value="1"/>
</dbReference>
<dbReference type="AlphaFoldDB" id="A0A4W3JDC2"/>
<reference evidence="3" key="3">
    <citation type="journal article" date="2014" name="Nature">
        <title>Elephant shark genome provides unique insights into gnathostome evolution.</title>
        <authorList>
            <consortium name="International Elephant Shark Genome Sequencing Consortium"/>
            <person name="Venkatesh B."/>
            <person name="Lee A.P."/>
            <person name="Ravi V."/>
            <person name="Maurya A.K."/>
            <person name="Lian M.M."/>
            <person name="Swann J.B."/>
            <person name="Ohta Y."/>
            <person name="Flajnik M.F."/>
            <person name="Sutoh Y."/>
            <person name="Kasahara M."/>
            <person name="Hoon S."/>
            <person name="Gangu V."/>
            <person name="Roy S.W."/>
            <person name="Irimia M."/>
            <person name="Korzh V."/>
            <person name="Kondrychyn I."/>
            <person name="Lim Z.W."/>
            <person name="Tay B.H."/>
            <person name="Tohari S."/>
            <person name="Kong K.W."/>
            <person name="Ho S."/>
            <person name="Lorente-Galdos B."/>
            <person name="Quilez J."/>
            <person name="Marques-Bonet T."/>
            <person name="Raney B.J."/>
            <person name="Ingham P.W."/>
            <person name="Tay A."/>
            <person name="Hillier L.W."/>
            <person name="Minx P."/>
            <person name="Boehm T."/>
            <person name="Wilson R.K."/>
            <person name="Brenner S."/>
            <person name="Warren W.C."/>
        </authorList>
    </citation>
    <scope>NUCLEOTIDE SEQUENCE [LARGE SCALE GENOMIC DNA]</scope>
</reference>
<reference evidence="2" key="5">
    <citation type="submission" date="2025-09" db="UniProtKB">
        <authorList>
            <consortium name="Ensembl"/>
        </authorList>
    </citation>
    <scope>IDENTIFICATION</scope>
</reference>
<proteinExistence type="predicted"/>
<accession>A0A4W3JDC2</accession>
<reference evidence="3" key="2">
    <citation type="journal article" date="2007" name="PLoS Biol.">
        <title>Survey sequencing and comparative analysis of the elephant shark (Callorhinchus milii) genome.</title>
        <authorList>
            <person name="Venkatesh B."/>
            <person name="Kirkness E.F."/>
            <person name="Loh Y.H."/>
            <person name="Halpern A.L."/>
            <person name="Lee A.P."/>
            <person name="Johnson J."/>
            <person name="Dandona N."/>
            <person name="Viswanathan L.D."/>
            <person name="Tay A."/>
            <person name="Venter J.C."/>
            <person name="Strausberg R.L."/>
            <person name="Brenner S."/>
        </authorList>
    </citation>
    <scope>NUCLEOTIDE SEQUENCE [LARGE SCALE GENOMIC DNA]</scope>
</reference>
<organism evidence="2 3">
    <name type="scientific">Callorhinchus milii</name>
    <name type="common">Ghost shark</name>
    <dbReference type="NCBI Taxonomy" id="7868"/>
    <lineage>
        <taxon>Eukaryota</taxon>
        <taxon>Metazoa</taxon>
        <taxon>Chordata</taxon>
        <taxon>Craniata</taxon>
        <taxon>Vertebrata</taxon>
        <taxon>Chondrichthyes</taxon>
        <taxon>Holocephali</taxon>
        <taxon>Chimaeriformes</taxon>
        <taxon>Callorhinchidae</taxon>
        <taxon>Callorhinchus</taxon>
    </lineage>
</organism>
<feature type="domain" description="AB hydrolase-1" evidence="1">
    <location>
        <begin position="90"/>
        <end position="226"/>
    </location>
</feature>
<evidence type="ECO:0000313" key="2">
    <source>
        <dbReference type="Ensembl" id="ENSCMIP00000030330.1"/>
    </source>
</evidence>
<dbReference type="Gene3D" id="3.40.50.1820">
    <property type="entry name" value="alpha/beta hydrolase"/>
    <property type="match status" value="1"/>
</dbReference>
<evidence type="ECO:0000313" key="3">
    <source>
        <dbReference type="Proteomes" id="UP000314986"/>
    </source>
</evidence>
<dbReference type="InterPro" id="IPR029058">
    <property type="entry name" value="AB_hydrolase_fold"/>
</dbReference>